<dbReference type="OrthoDB" id="10251073at2759"/>
<dbReference type="InterPro" id="IPR036885">
    <property type="entry name" value="SWIB_MDM2_dom_sf"/>
</dbReference>
<keyword evidence="3" id="KW-1185">Reference proteome</keyword>
<evidence type="ECO:0000259" key="1">
    <source>
        <dbReference type="PROSITE" id="PS51925"/>
    </source>
</evidence>
<dbReference type="PROSITE" id="PS51925">
    <property type="entry name" value="SWIB_MDM2"/>
    <property type="match status" value="1"/>
</dbReference>
<feature type="domain" description="DM2" evidence="1">
    <location>
        <begin position="63"/>
        <end position="141"/>
    </location>
</feature>
<name>A0A835MSC0_9ROSI</name>
<accession>A0A835MSC0</accession>
<dbReference type="AlphaFoldDB" id="A0A835MSC0"/>
<dbReference type="InterPro" id="IPR019835">
    <property type="entry name" value="SWIB_domain"/>
</dbReference>
<dbReference type="InterPro" id="IPR003121">
    <property type="entry name" value="SWIB_MDM2_domain"/>
</dbReference>
<evidence type="ECO:0000313" key="2">
    <source>
        <dbReference type="EMBL" id="KAF9675830.1"/>
    </source>
</evidence>
<dbReference type="CDD" id="cd10567">
    <property type="entry name" value="SWIB-MDM2_like"/>
    <property type="match status" value="1"/>
</dbReference>
<comment type="caution">
    <text evidence="2">The sequence shown here is derived from an EMBL/GenBank/DDBJ whole genome shotgun (WGS) entry which is preliminary data.</text>
</comment>
<dbReference type="SMART" id="SM00151">
    <property type="entry name" value="SWIB"/>
    <property type="match status" value="1"/>
</dbReference>
<organism evidence="2 3">
    <name type="scientific">Salix dunnii</name>
    <dbReference type="NCBI Taxonomy" id="1413687"/>
    <lineage>
        <taxon>Eukaryota</taxon>
        <taxon>Viridiplantae</taxon>
        <taxon>Streptophyta</taxon>
        <taxon>Embryophyta</taxon>
        <taxon>Tracheophyta</taxon>
        <taxon>Spermatophyta</taxon>
        <taxon>Magnoliopsida</taxon>
        <taxon>eudicotyledons</taxon>
        <taxon>Gunneridae</taxon>
        <taxon>Pentapetalae</taxon>
        <taxon>rosids</taxon>
        <taxon>fabids</taxon>
        <taxon>Malpighiales</taxon>
        <taxon>Salicaceae</taxon>
        <taxon>Saliceae</taxon>
        <taxon>Salix</taxon>
    </lineage>
</organism>
<dbReference type="Gene3D" id="1.10.245.10">
    <property type="entry name" value="SWIB/MDM2 domain"/>
    <property type="match status" value="1"/>
</dbReference>
<reference evidence="2 3" key="1">
    <citation type="submission" date="2020-10" db="EMBL/GenBank/DDBJ databases">
        <title>Plant Genome Project.</title>
        <authorList>
            <person name="Zhang R.-G."/>
        </authorList>
    </citation>
    <scope>NUCLEOTIDE SEQUENCE [LARGE SCALE GENOMIC DNA]</scope>
    <source>
        <strain evidence="2">FAFU-HL-1</strain>
        <tissue evidence="2">Leaf</tissue>
    </source>
</reference>
<proteinExistence type="predicted"/>
<dbReference type="EMBL" id="JADGMS010000009">
    <property type="protein sequence ID" value="KAF9675830.1"/>
    <property type="molecule type" value="Genomic_DNA"/>
</dbReference>
<sequence>MAISSGIFSTFLSAETVPLLGFPSPTSTPPLRFLAAPPANPRMVRSTVVSCATASTGNRAPRGIMKPKRVSPEMADFIGAPEVSRTQALKLIWAHIKQHNLQDPSNKKNILCDEKLKKIFAGRDQVGFLEIAGLISPHFLK</sequence>
<evidence type="ECO:0000313" key="3">
    <source>
        <dbReference type="Proteomes" id="UP000657918"/>
    </source>
</evidence>
<dbReference type="Pfam" id="PF02201">
    <property type="entry name" value="SWIB"/>
    <property type="match status" value="1"/>
</dbReference>
<dbReference type="SUPFAM" id="SSF47592">
    <property type="entry name" value="SWIB/MDM2 domain"/>
    <property type="match status" value="1"/>
</dbReference>
<dbReference type="PANTHER" id="PTHR13844">
    <property type="entry name" value="SWI/SNF-RELATED MATRIX-ASSOCIATED ACTIN-DEPENDENT REGULATOR OF CHROMATIN SUBFAMILY D"/>
    <property type="match status" value="1"/>
</dbReference>
<dbReference type="Proteomes" id="UP000657918">
    <property type="component" value="Unassembled WGS sequence"/>
</dbReference>
<gene>
    <name evidence="2" type="ORF">SADUNF_Sadunf09G0074100</name>
</gene>
<protein>
    <recommendedName>
        <fullName evidence="1">DM2 domain-containing protein</fullName>
    </recommendedName>
</protein>